<gene>
    <name evidence="2" type="ORF">CAEBREN_20852</name>
</gene>
<evidence type="ECO:0000256" key="1">
    <source>
        <dbReference type="SAM" id="Phobius"/>
    </source>
</evidence>
<feature type="transmembrane region" description="Helical" evidence="1">
    <location>
        <begin position="36"/>
        <end position="56"/>
    </location>
</feature>
<dbReference type="HOGENOM" id="CLU_1556635_0_0_1"/>
<sequence length="172" mass="19838">MYAWMKTIAYMLHITCILVNLGISIALYSIKENKAFYLNLLVFLWNLGIGIVPLFSKLRKSELFLILGMFQVWLVGLPYLLGFIFLYYWYDKSPDITSGETERMTYIVNVAGLLLHAGILYLAAKVMKSEERKHHHSAVRTAKRTVAYRACSSEDNKSCISKEFNHQACLER</sequence>
<keyword evidence="1" id="KW-0812">Transmembrane</keyword>
<name>G0MG73_CAEBE</name>
<proteinExistence type="predicted"/>
<evidence type="ECO:0000313" key="2">
    <source>
        <dbReference type="EMBL" id="EGT56662.1"/>
    </source>
</evidence>
<feature type="transmembrane region" description="Helical" evidence="1">
    <location>
        <begin position="7"/>
        <end position="30"/>
    </location>
</feature>
<dbReference type="AlphaFoldDB" id="G0MG73"/>
<feature type="transmembrane region" description="Helical" evidence="1">
    <location>
        <begin position="106"/>
        <end position="124"/>
    </location>
</feature>
<dbReference type="Proteomes" id="UP000008068">
    <property type="component" value="Unassembled WGS sequence"/>
</dbReference>
<keyword evidence="3" id="KW-1185">Reference proteome</keyword>
<keyword evidence="1" id="KW-1133">Transmembrane helix</keyword>
<reference evidence="3" key="1">
    <citation type="submission" date="2011-07" db="EMBL/GenBank/DDBJ databases">
        <authorList>
            <consortium name="Caenorhabditis brenneri Sequencing and Analysis Consortium"/>
            <person name="Wilson R.K."/>
        </authorList>
    </citation>
    <scope>NUCLEOTIDE SEQUENCE [LARGE SCALE GENOMIC DNA]</scope>
    <source>
        <strain evidence="3">PB2801</strain>
    </source>
</reference>
<organism evidence="3">
    <name type="scientific">Caenorhabditis brenneri</name>
    <name type="common">Nematode worm</name>
    <dbReference type="NCBI Taxonomy" id="135651"/>
    <lineage>
        <taxon>Eukaryota</taxon>
        <taxon>Metazoa</taxon>
        <taxon>Ecdysozoa</taxon>
        <taxon>Nematoda</taxon>
        <taxon>Chromadorea</taxon>
        <taxon>Rhabditida</taxon>
        <taxon>Rhabditina</taxon>
        <taxon>Rhabditomorpha</taxon>
        <taxon>Rhabditoidea</taxon>
        <taxon>Rhabditidae</taxon>
        <taxon>Peloderinae</taxon>
        <taxon>Caenorhabditis</taxon>
    </lineage>
</organism>
<keyword evidence="1" id="KW-0472">Membrane</keyword>
<feature type="transmembrane region" description="Helical" evidence="1">
    <location>
        <begin position="63"/>
        <end position="90"/>
    </location>
</feature>
<dbReference type="InParanoid" id="G0MG73"/>
<protein>
    <submittedName>
        <fullName evidence="2">Uncharacterized protein</fullName>
    </submittedName>
</protein>
<evidence type="ECO:0000313" key="3">
    <source>
        <dbReference type="Proteomes" id="UP000008068"/>
    </source>
</evidence>
<dbReference type="EMBL" id="GL379793">
    <property type="protein sequence ID" value="EGT56662.1"/>
    <property type="molecule type" value="Genomic_DNA"/>
</dbReference>
<accession>G0MG73</accession>